<dbReference type="EMBL" id="RJKM01000001">
    <property type="protein sequence ID" value="ROP41606.1"/>
    <property type="molecule type" value="Genomic_DNA"/>
</dbReference>
<evidence type="ECO:0000313" key="2">
    <source>
        <dbReference type="Proteomes" id="UP000268727"/>
    </source>
</evidence>
<comment type="caution">
    <text evidence="1">The sequence shown here is derived from an EMBL/GenBank/DDBJ whole genome shotgun (WGS) entry which is preliminary data.</text>
</comment>
<keyword evidence="2" id="KW-1185">Reference proteome</keyword>
<accession>A0A3N1HGJ2</accession>
<dbReference type="Proteomes" id="UP000268727">
    <property type="component" value="Unassembled WGS sequence"/>
</dbReference>
<reference evidence="1 2" key="1">
    <citation type="submission" date="2018-11" db="EMBL/GenBank/DDBJ databases">
        <title>Sequencing the genomes of 1000 actinobacteria strains.</title>
        <authorList>
            <person name="Klenk H.-P."/>
        </authorList>
    </citation>
    <scope>NUCLEOTIDE SEQUENCE [LARGE SCALE GENOMIC DNA]</scope>
    <source>
        <strain evidence="1 2">DSM 44231</strain>
    </source>
</reference>
<organism evidence="1 2">
    <name type="scientific">Saccharothrix texasensis</name>
    <dbReference type="NCBI Taxonomy" id="103734"/>
    <lineage>
        <taxon>Bacteria</taxon>
        <taxon>Bacillati</taxon>
        <taxon>Actinomycetota</taxon>
        <taxon>Actinomycetes</taxon>
        <taxon>Pseudonocardiales</taxon>
        <taxon>Pseudonocardiaceae</taxon>
        <taxon>Saccharothrix</taxon>
    </lineage>
</organism>
<dbReference type="AlphaFoldDB" id="A0A3N1HGJ2"/>
<evidence type="ECO:0008006" key="3">
    <source>
        <dbReference type="Google" id="ProtNLM"/>
    </source>
</evidence>
<proteinExistence type="predicted"/>
<dbReference type="InterPro" id="IPR023393">
    <property type="entry name" value="START-like_dom_sf"/>
</dbReference>
<evidence type="ECO:0000313" key="1">
    <source>
        <dbReference type="EMBL" id="ROP41606.1"/>
    </source>
</evidence>
<sequence length="141" mass="14927">MTTGYPVCARSNGGSRDAVTIHARRDVPALPDLVFAAAADPARLASWLPDPYQVVGRTDDVLILRAEDGPHQVGLAADYDRLLLAWTPLAGHGCRGELRVSLVGAAGSVAELQVDGCPDEQFPSRLLEALANEVERNLTAG</sequence>
<dbReference type="Gene3D" id="3.30.530.20">
    <property type="match status" value="1"/>
</dbReference>
<gene>
    <name evidence="1" type="ORF">EDD40_7042</name>
</gene>
<name>A0A3N1HGJ2_9PSEU</name>
<dbReference type="SUPFAM" id="SSF55961">
    <property type="entry name" value="Bet v1-like"/>
    <property type="match status" value="1"/>
</dbReference>
<protein>
    <recommendedName>
        <fullName evidence="3">Polyketide cyclase/dehydrase/lipid transport protein</fullName>
    </recommendedName>
</protein>